<dbReference type="RefSeq" id="WP_216547908.1">
    <property type="nucleotide sequence ID" value="NZ_JAHLQO010000001.1"/>
</dbReference>
<keyword evidence="1" id="KW-0697">Rotamase</keyword>
<evidence type="ECO:0000256" key="2">
    <source>
        <dbReference type="SAM" id="MobiDB-lite"/>
    </source>
</evidence>
<keyword evidence="6" id="KW-1185">Reference proteome</keyword>
<keyword evidence="3" id="KW-0732">Signal</keyword>
<dbReference type="Pfam" id="PF00639">
    <property type="entry name" value="Rotamase"/>
    <property type="match status" value="1"/>
</dbReference>
<feature type="domain" description="PpiC" evidence="4">
    <location>
        <begin position="177"/>
        <end position="267"/>
    </location>
</feature>
<feature type="chain" id="PRO_5046268234" evidence="3">
    <location>
        <begin position="21"/>
        <end position="363"/>
    </location>
</feature>
<evidence type="ECO:0000256" key="1">
    <source>
        <dbReference type="PROSITE-ProRule" id="PRU00278"/>
    </source>
</evidence>
<evidence type="ECO:0000259" key="4">
    <source>
        <dbReference type="PROSITE" id="PS50198"/>
    </source>
</evidence>
<feature type="compositionally biased region" description="Basic and acidic residues" evidence="2">
    <location>
        <begin position="319"/>
        <end position="331"/>
    </location>
</feature>
<dbReference type="InterPro" id="IPR000297">
    <property type="entry name" value="PPIase_PpiC"/>
</dbReference>
<dbReference type="PROSITE" id="PS50198">
    <property type="entry name" value="PPIC_PPIASE_2"/>
    <property type="match status" value="1"/>
</dbReference>
<evidence type="ECO:0000313" key="6">
    <source>
        <dbReference type="Proteomes" id="UP000783742"/>
    </source>
</evidence>
<dbReference type="EMBL" id="JAHLQO010000001">
    <property type="protein sequence ID" value="MBU5668260.1"/>
    <property type="molecule type" value="Genomic_DNA"/>
</dbReference>
<name>A0ABS6FDK7_9FIRM</name>
<feature type="signal peptide" evidence="3">
    <location>
        <begin position="1"/>
        <end position="20"/>
    </location>
</feature>
<evidence type="ECO:0000313" key="5">
    <source>
        <dbReference type="EMBL" id="MBU5668260.1"/>
    </source>
</evidence>
<dbReference type="Pfam" id="PF13624">
    <property type="entry name" value="SurA_N_3"/>
    <property type="match status" value="1"/>
</dbReference>
<dbReference type="PROSITE" id="PS51257">
    <property type="entry name" value="PROKAR_LIPOPROTEIN"/>
    <property type="match status" value="1"/>
</dbReference>
<organism evidence="5 6">
    <name type="scientific">Peptoniphilus ovalis</name>
    <dbReference type="NCBI Taxonomy" id="2841503"/>
    <lineage>
        <taxon>Bacteria</taxon>
        <taxon>Bacillati</taxon>
        <taxon>Bacillota</taxon>
        <taxon>Tissierellia</taxon>
        <taxon>Tissierellales</taxon>
        <taxon>Peptoniphilaceae</taxon>
        <taxon>Peptoniphilus</taxon>
    </lineage>
</organism>
<evidence type="ECO:0000256" key="3">
    <source>
        <dbReference type="SAM" id="SignalP"/>
    </source>
</evidence>
<dbReference type="GO" id="GO:0003755">
    <property type="term" value="F:peptidyl-prolyl cis-trans isomerase activity"/>
    <property type="evidence" value="ECO:0007669"/>
    <property type="project" value="UniProtKB-EC"/>
</dbReference>
<sequence length="363" mass="40845">MFFKKLGTIALSAVLISSLAGCGKKEGVAAEVNGVEIPIESFYKSYSASANQLVAQYGEDYLAEKEPTTQKTYKQLLGENALRDLTQIEMVKQDAEKSKITVSDEEVNKQLEAIKAQLGGQEAFNAFLKDNGLEEEFVVNNLKNQMLLSKYVETKQKELEPTEDEVKKYYEDNKDKFYTAKASHILVDNLKEANVIRKEIQKGGDFAEIAKEKSKDTGSAQNGGSLGEFKNGQMVPQFDEAIQKMKVGEISEPIQSQFGYHVIKLEEKKPAEFDAVKDQIKATLQQEKFQKYMEDLTKKSKTKNYVDPSKDFEVPEEYKNYGKSKQQEAQKESNTAVKEAEQQTNKAANKATEEVKETAEKAK</sequence>
<gene>
    <name evidence="5" type="ORF">KQI68_00245</name>
</gene>
<proteinExistence type="predicted"/>
<keyword evidence="1 5" id="KW-0413">Isomerase</keyword>
<feature type="region of interest" description="Disordered" evidence="2">
    <location>
        <begin position="319"/>
        <end position="363"/>
    </location>
</feature>
<feature type="compositionally biased region" description="Basic and acidic residues" evidence="2">
    <location>
        <begin position="351"/>
        <end position="363"/>
    </location>
</feature>
<reference evidence="5 6" key="1">
    <citation type="submission" date="2021-06" db="EMBL/GenBank/DDBJ databases">
        <authorList>
            <person name="Sun Q."/>
            <person name="Li D."/>
        </authorList>
    </citation>
    <scope>NUCLEOTIDE SEQUENCE [LARGE SCALE GENOMIC DNA]</scope>
    <source>
        <strain evidence="5 6">MSJ-1</strain>
    </source>
</reference>
<dbReference type="Proteomes" id="UP000783742">
    <property type="component" value="Unassembled WGS sequence"/>
</dbReference>
<comment type="caution">
    <text evidence="5">The sequence shown here is derived from an EMBL/GenBank/DDBJ whole genome shotgun (WGS) entry which is preliminary data.</text>
</comment>
<dbReference type="InterPro" id="IPR050245">
    <property type="entry name" value="PrsA_foldase"/>
</dbReference>
<protein>
    <submittedName>
        <fullName evidence="5">Peptidylprolyl isomerase</fullName>
        <ecNumber evidence="5">5.2.1.8</ecNumber>
    </submittedName>
</protein>
<dbReference type="EC" id="5.2.1.8" evidence="5"/>
<dbReference type="PANTHER" id="PTHR47245">
    <property type="entry name" value="PEPTIDYLPROLYL ISOMERASE"/>
    <property type="match status" value="1"/>
</dbReference>
<accession>A0ABS6FDK7</accession>
<dbReference type="PANTHER" id="PTHR47245:SF2">
    <property type="entry name" value="PEPTIDYL-PROLYL CIS-TRANS ISOMERASE HP_0175-RELATED"/>
    <property type="match status" value="1"/>
</dbReference>